<dbReference type="PANTHER" id="PTHR30616">
    <property type="entry name" value="UNCHARACTERIZED PROTEIN YFIH"/>
    <property type="match status" value="1"/>
</dbReference>
<sequence length="249" mass="26220">MPPVADWITPDWPAPAGVRALITTRNGGVGAAPYDTLNLGGHVGDDPRSVQANRALLGRRLGLPSQPLWLNQVHGCAVARCGSERPGVTADAVVADRPGAVCAVLTADCLPLLICDRRGREVAAVHAGWRGLAAGVVEAALARLSAPGPQLMAWLGPAIGPRAFEVGSEVRAAFMAQDARCASAFAAHGGRWLADIYQLARLRLRHHGVGYIGGGEYCTVSDGRRFFSYRRDGVTGRMASLIWIDAAGE</sequence>
<evidence type="ECO:0000256" key="5">
    <source>
        <dbReference type="ARBA" id="ARBA00022801"/>
    </source>
</evidence>
<evidence type="ECO:0000256" key="8">
    <source>
        <dbReference type="ARBA" id="ARBA00048968"/>
    </source>
</evidence>
<evidence type="ECO:0000256" key="7">
    <source>
        <dbReference type="ARBA" id="ARBA00047989"/>
    </source>
</evidence>
<dbReference type="CDD" id="cd16833">
    <property type="entry name" value="YfiH"/>
    <property type="match status" value="1"/>
</dbReference>
<reference evidence="11 12" key="1">
    <citation type="submission" date="2018-01" db="EMBL/GenBank/DDBJ databases">
        <title>Novel co-symbiosis in the lucinid bivalve Phacoides pectinatus.</title>
        <authorList>
            <person name="Lim S.J."/>
            <person name="Davis B.G."/>
            <person name="Gill D.E."/>
            <person name="Engel A.S."/>
            <person name="Anderson L.C."/>
            <person name="Campbell B.J."/>
        </authorList>
    </citation>
    <scope>NUCLEOTIDE SEQUENCE [LARGE SCALE GENOMIC DNA]</scope>
    <source>
        <strain evidence="11">N3_P5</strain>
    </source>
</reference>
<comment type="catalytic activity">
    <reaction evidence="7">
        <text>adenosine + H2O + H(+) = inosine + NH4(+)</text>
        <dbReference type="Rhea" id="RHEA:24408"/>
        <dbReference type="ChEBI" id="CHEBI:15377"/>
        <dbReference type="ChEBI" id="CHEBI:15378"/>
        <dbReference type="ChEBI" id="CHEBI:16335"/>
        <dbReference type="ChEBI" id="CHEBI:17596"/>
        <dbReference type="ChEBI" id="CHEBI:28938"/>
        <dbReference type="EC" id="3.5.4.4"/>
    </reaction>
    <physiologicalReaction direction="left-to-right" evidence="7">
        <dbReference type="Rhea" id="RHEA:24409"/>
    </physiologicalReaction>
</comment>
<comment type="catalytic activity">
    <reaction evidence="8">
        <text>adenosine + phosphate = alpha-D-ribose 1-phosphate + adenine</text>
        <dbReference type="Rhea" id="RHEA:27642"/>
        <dbReference type="ChEBI" id="CHEBI:16335"/>
        <dbReference type="ChEBI" id="CHEBI:16708"/>
        <dbReference type="ChEBI" id="CHEBI:43474"/>
        <dbReference type="ChEBI" id="CHEBI:57720"/>
        <dbReference type="EC" id="2.4.2.1"/>
    </reaction>
    <physiologicalReaction direction="left-to-right" evidence="8">
        <dbReference type="Rhea" id="RHEA:27643"/>
    </physiologicalReaction>
</comment>
<dbReference type="Pfam" id="PF02578">
    <property type="entry name" value="Cu-oxidase_4"/>
    <property type="match status" value="1"/>
</dbReference>
<comment type="catalytic activity">
    <reaction evidence="1">
        <text>inosine + phosphate = alpha-D-ribose 1-phosphate + hypoxanthine</text>
        <dbReference type="Rhea" id="RHEA:27646"/>
        <dbReference type="ChEBI" id="CHEBI:17368"/>
        <dbReference type="ChEBI" id="CHEBI:17596"/>
        <dbReference type="ChEBI" id="CHEBI:43474"/>
        <dbReference type="ChEBI" id="CHEBI:57720"/>
        <dbReference type="EC" id="2.4.2.1"/>
    </reaction>
    <physiologicalReaction direction="left-to-right" evidence="1">
        <dbReference type="Rhea" id="RHEA:27647"/>
    </physiologicalReaction>
</comment>
<keyword evidence="3" id="KW-0808">Transferase</keyword>
<evidence type="ECO:0000256" key="3">
    <source>
        <dbReference type="ARBA" id="ARBA00022679"/>
    </source>
</evidence>
<dbReference type="GO" id="GO:0005507">
    <property type="term" value="F:copper ion binding"/>
    <property type="evidence" value="ECO:0007669"/>
    <property type="project" value="TreeGrafter"/>
</dbReference>
<organism evidence="11 12">
    <name type="scientific">Candidatus Sedimenticola endophacoides</name>
    <dbReference type="NCBI Taxonomy" id="2548426"/>
    <lineage>
        <taxon>Bacteria</taxon>
        <taxon>Pseudomonadati</taxon>
        <taxon>Pseudomonadota</taxon>
        <taxon>Gammaproteobacteria</taxon>
        <taxon>Chromatiales</taxon>
        <taxon>Sedimenticolaceae</taxon>
        <taxon>Sedimenticola</taxon>
    </lineage>
</organism>
<dbReference type="EMBL" id="PQCO01000139">
    <property type="protein sequence ID" value="PUE04042.1"/>
    <property type="molecule type" value="Genomic_DNA"/>
</dbReference>
<evidence type="ECO:0000313" key="11">
    <source>
        <dbReference type="EMBL" id="PUE04042.1"/>
    </source>
</evidence>
<dbReference type="SUPFAM" id="SSF64438">
    <property type="entry name" value="CNF1/YfiH-like putative cysteine hydrolases"/>
    <property type="match status" value="1"/>
</dbReference>
<proteinExistence type="inferred from homology"/>
<name>A0A6N4E2E8_9GAMM</name>
<evidence type="ECO:0000256" key="10">
    <source>
        <dbReference type="RuleBase" id="RU361274"/>
    </source>
</evidence>
<dbReference type="InterPro" id="IPR038371">
    <property type="entry name" value="Cu_polyphenol_OxRdtase_sf"/>
</dbReference>
<gene>
    <name evidence="11" type="ORF">C3L24_03785</name>
</gene>
<keyword evidence="6" id="KW-0862">Zinc</keyword>
<dbReference type="Gene3D" id="3.60.140.10">
    <property type="entry name" value="CNF1/YfiH-like putative cysteine hydrolases"/>
    <property type="match status" value="1"/>
</dbReference>
<keyword evidence="4" id="KW-0479">Metal-binding</keyword>
<comment type="caution">
    <text evidence="11">The sequence shown here is derived from an EMBL/GenBank/DDBJ whole genome shotgun (WGS) entry which is preliminary data.</text>
</comment>
<dbReference type="NCBIfam" id="TIGR00726">
    <property type="entry name" value="peptidoglycan editing factor PgeF"/>
    <property type="match status" value="1"/>
</dbReference>
<dbReference type="Proteomes" id="UP000250928">
    <property type="component" value="Unassembled WGS sequence"/>
</dbReference>
<dbReference type="GO" id="GO:0017061">
    <property type="term" value="F:S-methyl-5-thioadenosine phosphorylase activity"/>
    <property type="evidence" value="ECO:0007669"/>
    <property type="project" value="UniProtKB-EC"/>
</dbReference>
<accession>A0A6N4E2E8</accession>
<dbReference type="AlphaFoldDB" id="A0A6N4E2E8"/>
<keyword evidence="5" id="KW-0378">Hydrolase</keyword>
<evidence type="ECO:0000256" key="2">
    <source>
        <dbReference type="ARBA" id="ARBA00007353"/>
    </source>
</evidence>
<evidence type="ECO:0000313" key="12">
    <source>
        <dbReference type="Proteomes" id="UP000250928"/>
    </source>
</evidence>
<protein>
    <recommendedName>
        <fullName evidence="10">Purine nucleoside phosphorylase</fullName>
    </recommendedName>
</protein>
<dbReference type="PANTHER" id="PTHR30616:SF2">
    <property type="entry name" value="PURINE NUCLEOSIDE PHOSPHORYLASE LACC1"/>
    <property type="match status" value="1"/>
</dbReference>
<evidence type="ECO:0000256" key="4">
    <source>
        <dbReference type="ARBA" id="ARBA00022723"/>
    </source>
</evidence>
<evidence type="ECO:0000256" key="6">
    <source>
        <dbReference type="ARBA" id="ARBA00022833"/>
    </source>
</evidence>
<evidence type="ECO:0000256" key="1">
    <source>
        <dbReference type="ARBA" id="ARBA00000553"/>
    </source>
</evidence>
<dbReference type="InterPro" id="IPR011324">
    <property type="entry name" value="Cytotoxic_necrot_fac-like_cat"/>
</dbReference>
<comment type="similarity">
    <text evidence="2 10">Belongs to the purine nucleoside phosphorylase YfiH/LACC1 family.</text>
</comment>
<dbReference type="GO" id="GO:0016787">
    <property type="term" value="F:hydrolase activity"/>
    <property type="evidence" value="ECO:0007669"/>
    <property type="project" value="UniProtKB-KW"/>
</dbReference>
<comment type="catalytic activity">
    <reaction evidence="9">
        <text>S-methyl-5'-thioadenosine + phosphate = 5-(methylsulfanyl)-alpha-D-ribose 1-phosphate + adenine</text>
        <dbReference type="Rhea" id="RHEA:11852"/>
        <dbReference type="ChEBI" id="CHEBI:16708"/>
        <dbReference type="ChEBI" id="CHEBI:17509"/>
        <dbReference type="ChEBI" id="CHEBI:43474"/>
        <dbReference type="ChEBI" id="CHEBI:58533"/>
        <dbReference type="EC" id="2.4.2.28"/>
    </reaction>
    <physiologicalReaction direction="left-to-right" evidence="9">
        <dbReference type="Rhea" id="RHEA:11853"/>
    </physiologicalReaction>
</comment>
<evidence type="ECO:0000256" key="9">
    <source>
        <dbReference type="ARBA" id="ARBA00049893"/>
    </source>
</evidence>
<dbReference type="InterPro" id="IPR003730">
    <property type="entry name" value="Cu_polyphenol_OxRdtase"/>
</dbReference>